<reference evidence="3" key="1">
    <citation type="journal article" date="2019" name="Int. J. Syst. Evol. Microbiol.">
        <title>The Global Catalogue of Microorganisms (GCM) 10K type strain sequencing project: providing services to taxonomists for standard genome sequencing and annotation.</title>
        <authorList>
            <consortium name="The Broad Institute Genomics Platform"/>
            <consortium name="The Broad Institute Genome Sequencing Center for Infectious Disease"/>
            <person name="Wu L."/>
            <person name="Ma J."/>
        </authorList>
    </citation>
    <scope>NUCLEOTIDE SEQUENCE [LARGE SCALE GENOMIC DNA]</scope>
    <source>
        <strain evidence="3">CGMCC 1.15795</strain>
    </source>
</reference>
<keyword evidence="1" id="KW-0732">Signal</keyword>
<feature type="chain" id="PRO_5045379553" evidence="1">
    <location>
        <begin position="20"/>
        <end position="84"/>
    </location>
</feature>
<protein>
    <submittedName>
        <fullName evidence="2">Uncharacterized protein</fullName>
    </submittedName>
</protein>
<sequence>MKKSLLALALFASAATAFAHDGDKPAAKGKKADHCSAAAAAKCSTGMTASAKMDGMPACCRAKMSAMKSAMPATAATKAVVKSM</sequence>
<dbReference type="Proteomes" id="UP001597197">
    <property type="component" value="Unassembled WGS sequence"/>
</dbReference>
<accession>A0ABW4QSN1</accession>
<evidence type="ECO:0000313" key="3">
    <source>
        <dbReference type="Proteomes" id="UP001597197"/>
    </source>
</evidence>
<dbReference type="EMBL" id="JBHUFD010000003">
    <property type="protein sequence ID" value="MFD1872594.1"/>
    <property type="molecule type" value="Genomic_DNA"/>
</dbReference>
<organism evidence="2 3">
    <name type="scientific">Hymenobacter bucti</name>
    <dbReference type="NCBI Taxonomy" id="1844114"/>
    <lineage>
        <taxon>Bacteria</taxon>
        <taxon>Pseudomonadati</taxon>
        <taxon>Bacteroidota</taxon>
        <taxon>Cytophagia</taxon>
        <taxon>Cytophagales</taxon>
        <taxon>Hymenobacteraceae</taxon>
        <taxon>Hymenobacter</taxon>
    </lineage>
</organism>
<comment type="caution">
    <text evidence="2">The sequence shown here is derived from an EMBL/GenBank/DDBJ whole genome shotgun (WGS) entry which is preliminary data.</text>
</comment>
<dbReference type="RefSeq" id="WP_382313036.1">
    <property type="nucleotide sequence ID" value="NZ_JBHUFD010000003.1"/>
</dbReference>
<evidence type="ECO:0000313" key="2">
    <source>
        <dbReference type="EMBL" id="MFD1872594.1"/>
    </source>
</evidence>
<proteinExistence type="predicted"/>
<gene>
    <name evidence="2" type="ORF">ACFSDX_09145</name>
</gene>
<name>A0ABW4QSN1_9BACT</name>
<keyword evidence="3" id="KW-1185">Reference proteome</keyword>
<feature type="signal peptide" evidence="1">
    <location>
        <begin position="1"/>
        <end position="19"/>
    </location>
</feature>
<evidence type="ECO:0000256" key="1">
    <source>
        <dbReference type="SAM" id="SignalP"/>
    </source>
</evidence>